<gene>
    <name evidence="2" type="ORF">C4N25_04510</name>
</gene>
<dbReference type="InterPro" id="IPR051706">
    <property type="entry name" value="Glycosyltransferase_domain"/>
</dbReference>
<sequence length="265" mass="31477">MNKQIPKIIHYCWFGKNPLNEEALHCLASWKKYFPEYRIIQWDESNFDFDSCDYAKEAYQAKKWAFVSDYARFKILYQYGGIYVDTDVEVIKSFDDLLERGPFFGKEQSANSFKMVNPGLGMAAYDHMTFCEKVVEYYEKIHFDPNEHITVCDHITKMFLEHGYKGNNEIETIDGFTLYPVDYFCPKDYLTGVLKLTENSHSIHLYSATWQNEKERKFMSFEQRCYNKFGLNSHNFFPIKYAMYLYCYGVTGCMKKVAHKLEKIK</sequence>
<proteinExistence type="predicted"/>
<dbReference type="InterPro" id="IPR007577">
    <property type="entry name" value="GlycoTrfase_DXD_sugar-bd_CS"/>
</dbReference>
<dbReference type="PANTHER" id="PTHR32385:SF15">
    <property type="entry name" value="INOSITOL PHOSPHOCERAMIDE MANNOSYLTRANSFERASE 1"/>
    <property type="match status" value="1"/>
</dbReference>
<dbReference type="RefSeq" id="WP_112115137.1">
    <property type="nucleotide sequence ID" value="NZ_PRKZ01000002.1"/>
</dbReference>
<evidence type="ECO:0000313" key="2">
    <source>
        <dbReference type="EMBL" id="RAW51261.1"/>
    </source>
</evidence>
<evidence type="ECO:0000256" key="1">
    <source>
        <dbReference type="ARBA" id="ARBA00022679"/>
    </source>
</evidence>
<dbReference type="PANTHER" id="PTHR32385">
    <property type="entry name" value="MANNOSYL PHOSPHORYLINOSITOL CERAMIDE SYNTHASE"/>
    <property type="match status" value="1"/>
</dbReference>
<dbReference type="GO" id="GO:0051999">
    <property type="term" value="P:mannosyl-inositol phosphorylceramide biosynthetic process"/>
    <property type="evidence" value="ECO:0007669"/>
    <property type="project" value="TreeGrafter"/>
</dbReference>
<dbReference type="InterPro" id="IPR029044">
    <property type="entry name" value="Nucleotide-diphossugar_trans"/>
</dbReference>
<dbReference type="Pfam" id="PF04488">
    <property type="entry name" value="Gly_transf_sug"/>
    <property type="match status" value="1"/>
</dbReference>
<name>A0A329TNI7_9FIRM</name>
<organism evidence="2 3">
    <name type="scientific">Faecalibacterium prausnitzii</name>
    <dbReference type="NCBI Taxonomy" id="853"/>
    <lineage>
        <taxon>Bacteria</taxon>
        <taxon>Bacillati</taxon>
        <taxon>Bacillota</taxon>
        <taxon>Clostridia</taxon>
        <taxon>Eubacteriales</taxon>
        <taxon>Oscillospiraceae</taxon>
        <taxon>Faecalibacterium</taxon>
    </lineage>
</organism>
<evidence type="ECO:0000313" key="3">
    <source>
        <dbReference type="Proteomes" id="UP000251634"/>
    </source>
</evidence>
<dbReference type="GO" id="GO:0016020">
    <property type="term" value="C:membrane"/>
    <property type="evidence" value="ECO:0007669"/>
    <property type="project" value="GOC"/>
</dbReference>
<dbReference type="Gene3D" id="3.90.550.20">
    <property type="match status" value="1"/>
</dbReference>
<protein>
    <submittedName>
        <fullName evidence="2">Glycosyl transferase</fullName>
    </submittedName>
</protein>
<dbReference type="Proteomes" id="UP000251634">
    <property type="component" value="Unassembled WGS sequence"/>
</dbReference>
<comment type="caution">
    <text evidence="2">The sequence shown here is derived from an EMBL/GenBank/DDBJ whole genome shotgun (WGS) entry which is preliminary data.</text>
</comment>
<dbReference type="SUPFAM" id="SSF53448">
    <property type="entry name" value="Nucleotide-diphospho-sugar transferases"/>
    <property type="match status" value="1"/>
</dbReference>
<dbReference type="GO" id="GO:0000030">
    <property type="term" value="F:mannosyltransferase activity"/>
    <property type="evidence" value="ECO:0007669"/>
    <property type="project" value="TreeGrafter"/>
</dbReference>
<keyword evidence="1 2" id="KW-0808">Transferase</keyword>
<reference evidence="2 3" key="1">
    <citation type="submission" date="2018-02" db="EMBL/GenBank/DDBJ databases">
        <title>Complete genome sequencing of Faecalibacterium prausnitzii strains isolated from the human gut.</title>
        <authorList>
            <person name="Fitzgerald B.C."/>
            <person name="Shkoporov A.N."/>
            <person name="Ross P.R."/>
            <person name="Hill C."/>
        </authorList>
    </citation>
    <scope>NUCLEOTIDE SEQUENCE [LARGE SCALE GENOMIC DNA]</scope>
    <source>
        <strain evidence="2 3">APC942/8-14-2</strain>
    </source>
</reference>
<dbReference type="EMBL" id="PRKZ01000002">
    <property type="protein sequence ID" value="RAW51261.1"/>
    <property type="molecule type" value="Genomic_DNA"/>
</dbReference>
<dbReference type="AlphaFoldDB" id="A0A329TNI7"/>
<accession>A0A329TNI7</accession>